<dbReference type="STRING" id="1229726.GRFL_2671"/>
<keyword evidence="2" id="KW-1185">Reference proteome</keyword>
<name>A0A1L7I8G6_9FLAO</name>
<accession>A0A1L7I8G6</accession>
<organism evidence="1 2">
    <name type="scientific">Christiangramia flava JLT2011</name>
    <dbReference type="NCBI Taxonomy" id="1229726"/>
    <lineage>
        <taxon>Bacteria</taxon>
        <taxon>Pseudomonadati</taxon>
        <taxon>Bacteroidota</taxon>
        <taxon>Flavobacteriia</taxon>
        <taxon>Flavobacteriales</taxon>
        <taxon>Flavobacteriaceae</taxon>
        <taxon>Christiangramia</taxon>
    </lineage>
</organism>
<dbReference type="EMBL" id="CP016359">
    <property type="protein sequence ID" value="APU69395.1"/>
    <property type="molecule type" value="Genomic_DNA"/>
</dbReference>
<dbReference type="SUPFAM" id="SSF52266">
    <property type="entry name" value="SGNH hydrolase"/>
    <property type="match status" value="1"/>
</dbReference>
<evidence type="ECO:0000313" key="1">
    <source>
        <dbReference type="EMBL" id="APU69395.1"/>
    </source>
</evidence>
<sequence length="314" mass="36619">MKKSIKNLFYFCLPLLIIYVGLEIFLHSLDYEPKTKNEYLEKNKNNLEILILGASQTERAINPEFLDFNSINLAASSQGIYPNFCLFKYFAPKLPKLKIVVLGMPFNAPNTPKEYTSPIVNHLNLAFYNVNTFGRATMPQDYLLFHSNQDYFSSRIQNYFRDGNYSNLNKFGYDTTRFYGAYQAANYNIGKINKSEIHIENEHNSKAIHNNARYLKKIIRSCKERNIKVVLYSSPTHFLYNEMRDTNLVYERDSLVKNLMEEYENLYFFNDEDNSGFEADLFYNANHLNPIGAKKASSNLKTFISKIIDNPKSF</sequence>
<evidence type="ECO:0000313" key="2">
    <source>
        <dbReference type="Proteomes" id="UP000186230"/>
    </source>
</evidence>
<dbReference type="KEGG" id="gfl:GRFL_2671"/>
<gene>
    <name evidence="1" type="ORF">GRFL_2671</name>
</gene>
<proteinExistence type="predicted"/>
<dbReference type="Proteomes" id="UP000186230">
    <property type="component" value="Chromosome"/>
</dbReference>
<protein>
    <submittedName>
        <fullName evidence="1">Uncharacterized protein</fullName>
    </submittedName>
</protein>
<dbReference type="AlphaFoldDB" id="A0A1L7I8G6"/>
<reference evidence="1 2" key="1">
    <citation type="submission" date="2016-07" db="EMBL/GenBank/DDBJ databases">
        <title>Multi-omics approach to identify versatile polysaccharide utilization systems of a marine flavobacterium Gramella flava.</title>
        <authorList>
            <person name="Tang K."/>
        </authorList>
    </citation>
    <scope>NUCLEOTIDE SEQUENCE [LARGE SCALE GENOMIC DNA]</scope>
    <source>
        <strain evidence="1 2">JLT2011</strain>
    </source>
</reference>